<evidence type="ECO:0000313" key="1">
    <source>
        <dbReference type="EMBL" id="KAJ1130582.1"/>
    </source>
</evidence>
<dbReference type="Proteomes" id="UP001066276">
    <property type="component" value="Chromosome 7"/>
</dbReference>
<organism evidence="1 2">
    <name type="scientific">Pleurodeles waltl</name>
    <name type="common">Iberian ribbed newt</name>
    <dbReference type="NCBI Taxonomy" id="8319"/>
    <lineage>
        <taxon>Eukaryota</taxon>
        <taxon>Metazoa</taxon>
        <taxon>Chordata</taxon>
        <taxon>Craniata</taxon>
        <taxon>Vertebrata</taxon>
        <taxon>Euteleostomi</taxon>
        <taxon>Amphibia</taxon>
        <taxon>Batrachia</taxon>
        <taxon>Caudata</taxon>
        <taxon>Salamandroidea</taxon>
        <taxon>Salamandridae</taxon>
        <taxon>Pleurodelinae</taxon>
        <taxon>Pleurodeles</taxon>
    </lineage>
</organism>
<comment type="caution">
    <text evidence="1">The sequence shown here is derived from an EMBL/GenBank/DDBJ whole genome shotgun (WGS) entry which is preliminary data.</text>
</comment>
<sequence>MQQSLIHQSLGQEKVALERNGASLDNVIGTVVSQVSICVLNQIEFQILGRRCQASRGDPSCVWGALRFYELAVRPHLSDPWPITFPSIDSLCVSPPIKSPRLWRRSRGPAPDRCCAVDEDTAIAGPV</sequence>
<protein>
    <submittedName>
        <fullName evidence="1">Uncharacterized protein</fullName>
    </submittedName>
</protein>
<reference evidence="1" key="1">
    <citation type="journal article" date="2022" name="bioRxiv">
        <title>Sequencing and chromosome-scale assembly of the giantPleurodeles waltlgenome.</title>
        <authorList>
            <person name="Brown T."/>
            <person name="Elewa A."/>
            <person name="Iarovenko S."/>
            <person name="Subramanian E."/>
            <person name="Araus A.J."/>
            <person name="Petzold A."/>
            <person name="Susuki M."/>
            <person name="Suzuki K.-i.T."/>
            <person name="Hayashi T."/>
            <person name="Toyoda A."/>
            <person name="Oliveira C."/>
            <person name="Osipova E."/>
            <person name="Leigh N.D."/>
            <person name="Simon A."/>
            <person name="Yun M.H."/>
        </authorList>
    </citation>
    <scope>NUCLEOTIDE SEQUENCE</scope>
    <source>
        <strain evidence="1">20211129_DDA</strain>
        <tissue evidence="1">Liver</tissue>
    </source>
</reference>
<accession>A0AAV7PTH7</accession>
<dbReference type="EMBL" id="JANPWB010000011">
    <property type="protein sequence ID" value="KAJ1130582.1"/>
    <property type="molecule type" value="Genomic_DNA"/>
</dbReference>
<dbReference type="AlphaFoldDB" id="A0AAV7PTH7"/>
<keyword evidence="2" id="KW-1185">Reference proteome</keyword>
<evidence type="ECO:0000313" key="2">
    <source>
        <dbReference type="Proteomes" id="UP001066276"/>
    </source>
</evidence>
<proteinExistence type="predicted"/>
<name>A0AAV7PTH7_PLEWA</name>
<gene>
    <name evidence="1" type="ORF">NDU88_008933</name>
</gene>